<dbReference type="AlphaFoldDB" id="A0A9P5YF44"/>
<keyword evidence="2" id="KW-0472">Membrane</keyword>
<organism evidence="4 5">
    <name type="scientific">Collybia nuda</name>
    <dbReference type="NCBI Taxonomy" id="64659"/>
    <lineage>
        <taxon>Eukaryota</taxon>
        <taxon>Fungi</taxon>
        <taxon>Dikarya</taxon>
        <taxon>Basidiomycota</taxon>
        <taxon>Agaricomycotina</taxon>
        <taxon>Agaricomycetes</taxon>
        <taxon>Agaricomycetidae</taxon>
        <taxon>Agaricales</taxon>
        <taxon>Tricholomatineae</taxon>
        <taxon>Clitocybaceae</taxon>
        <taxon>Collybia</taxon>
    </lineage>
</organism>
<proteinExistence type="predicted"/>
<keyword evidence="2" id="KW-1133">Transmembrane helix</keyword>
<accession>A0A9P5YF44</accession>
<dbReference type="InterPro" id="IPR045338">
    <property type="entry name" value="DUF6535"/>
</dbReference>
<evidence type="ECO:0000313" key="5">
    <source>
        <dbReference type="Proteomes" id="UP000807353"/>
    </source>
</evidence>
<keyword evidence="2" id="KW-0812">Transmembrane</keyword>
<sequence>MSSDVAHSSSHNADVEAQIQSSNRGGKLRASSLETANSRESLERSTSIHTEERSHVGSHQVDDQDTTKTPHSIHQVNTPPQNPDTLPSSDQPTELKWKPWKANNSLLTKIPESKITKEDWVKVMDASDDGMCKGWREQIDTLIIFAGLFSATVTAFAVESYQWLQESPSDTLARL</sequence>
<name>A0A9P5YF44_9AGAR</name>
<dbReference type="OrthoDB" id="3235960at2759"/>
<feature type="non-terminal residue" evidence="4">
    <location>
        <position position="175"/>
    </location>
</feature>
<dbReference type="Proteomes" id="UP000807353">
    <property type="component" value="Unassembled WGS sequence"/>
</dbReference>
<gene>
    <name evidence="4" type="ORF">BDZ94DRAFT_1155683</name>
</gene>
<comment type="caution">
    <text evidence="4">The sequence shown here is derived from an EMBL/GenBank/DDBJ whole genome shotgun (WGS) entry which is preliminary data.</text>
</comment>
<dbReference type="Pfam" id="PF20153">
    <property type="entry name" value="DUF6535"/>
    <property type="match status" value="1"/>
</dbReference>
<feature type="region of interest" description="Disordered" evidence="1">
    <location>
        <begin position="1"/>
        <end position="95"/>
    </location>
</feature>
<feature type="compositionally biased region" description="Polar residues" evidence="1">
    <location>
        <begin position="69"/>
        <end position="92"/>
    </location>
</feature>
<feature type="compositionally biased region" description="Polar residues" evidence="1">
    <location>
        <begin position="1"/>
        <end position="24"/>
    </location>
</feature>
<evidence type="ECO:0000313" key="4">
    <source>
        <dbReference type="EMBL" id="KAF9467504.1"/>
    </source>
</evidence>
<protein>
    <recommendedName>
        <fullName evidence="3">DUF6535 domain-containing protein</fullName>
    </recommendedName>
</protein>
<dbReference type="EMBL" id="MU150236">
    <property type="protein sequence ID" value="KAF9467504.1"/>
    <property type="molecule type" value="Genomic_DNA"/>
</dbReference>
<feature type="compositionally biased region" description="Polar residues" evidence="1">
    <location>
        <begin position="32"/>
        <end position="48"/>
    </location>
</feature>
<evidence type="ECO:0000256" key="1">
    <source>
        <dbReference type="SAM" id="MobiDB-lite"/>
    </source>
</evidence>
<reference evidence="4" key="1">
    <citation type="submission" date="2020-11" db="EMBL/GenBank/DDBJ databases">
        <authorList>
            <consortium name="DOE Joint Genome Institute"/>
            <person name="Ahrendt S."/>
            <person name="Riley R."/>
            <person name="Andreopoulos W."/>
            <person name="Labutti K."/>
            <person name="Pangilinan J."/>
            <person name="Ruiz-Duenas F.J."/>
            <person name="Barrasa J.M."/>
            <person name="Sanchez-Garcia M."/>
            <person name="Camarero S."/>
            <person name="Miyauchi S."/>
            <person name="Serrano A."/>
            <person name="Linde D."/>
            <person name="Babiker R."/>
            <person name="Drula E."/>
            <person name="Ayuso-Fernandez I."/>
            <person name="Pacheco R."/>
            <person name="Padilla G."/>
            <person name="Ferreira P."/>
            <person name="Barriuso J."/>
            <person name="Kellner H."/>
            <person name="Castanera R."/>
            <person name="Alfaro M."/>
            <person name="Ramirez L."/>
            <person name="Pisabarro A.G."/>
            <person name="Kuo A."/>
            <person name="Tritt A."/>
            <person name="Lipzen A."/>
            <person name="He G."/>
            <person name="Yan M."/>
            <person name="Ng V."/>
            <person name="Cullen D."/>
            <person name="Martin F."/>
            <person name="Rosso M.-N."/>
            <person name="Henrissat B."/>
            <person name="Hibbett D."/>
            <person name="Martinez A.T."/>
            <person name="Grigoriev I.V."/>
        </authorList>
    </citation>
    <scope>NUCLEOTIDE SEQUENCE</scope>
    <source>
        <strain evidence="4">CBS 247.69</strain>
    </source>
</reference>
<evidence type="ECO:0000259" key="3">
    <source>
        <dbReference type="Pfam" id="PF20153"/>
    </source>
</evidence>
<feature type="domain" description="DUF6535" evidence="3">
    <location>
        <begin position="121"/>
        <end position="174"/>
    </location>
</feature>
<feature type="compositionally biased region" description="Basic and acidic residues" evidence="1">
    <location>
        <begin position="49"/>
        <end position="68"/>
    </location>
</feature>
<keyword evidence="5" id="KW-1185">Reference proteome</keyword>
<feature type="transmembrane region" description="Helical" evidence="2">
    <location>
        <begin position="141"/>
        <end position="164"/>
    </location>
</feature>
<evidence type="ECO:0000256" key="2">
    <source>
        <dbReference type="SAM" id="Phobius"/>
    </source>
</evidence>